<dbReference type="PANTHER" id="PTHR23155">
    <property type="entry name" value="DISEASE RESISTANCE PROTEIN RP"/>
    <property type="match status" value="1"/>
</dbReference>
<comment type="function">
    <text evidence="1">Confers resistance to late blight (Phytophthora infestans) races carrying the avirulence gene Avr1. Resistance proteins guard the plant against pathogens that contain an appropriate avirulence protein via an indirect interaction with this avirulence protein. That triggers a defense system including the hypersensitive response, which restricts the pathogen growth.</text>
</comment>
<feature type="non-terminal residue" evidence="14">
    <location>
        <position position="1"/>
    </location>
</feature>
<comment type="similarity">
    <text evidence="3">Belongs to the disease resistance NB-LRR family.</text>
</comment>
<evidence type="ECO:0000256" key="1">
    <source>
        <dbReference type="ARBA" id="ARBA00002074"/>
    </source>
</evidence>
<evidence type="ECO:0000256" key="10">
    <source>
        <dbReference type="ARBA" id="ARBA00022840"/>
    </source>
</evidence>
<proteinExistence type="inferred from homology"/>
<dbReference type="Proteomes" id="UP001630127">
    <property type="component" value="Unassembled WGS sequence"/>
</dbReference>
<gene>
    <name evidence="14" type="ORF">ACH5RR_022556</name>
</gene>
<dbReference type="GO" id="GO:0051607">
    <property type="term" value="P:defense response to virus"/>
    <property type="evidence" value="ECO:0007669"/>
    <property type="project" value="UniProtKB-ARBA"/>
</dbReference>
<dbReference type="FunFam" id="3.40.50.300:FF:001091">
    <property type="entry name" value="Probable disease resistance protein At1g61300"/>
    <property type="match status" value="1"/>
</dbReference>
<evidence type="ECO:0000259" key="11">
    <source>
        <dbReference type="Pfam" id="PF00931"/>
    </source>
</evidence>
<feature type="domain" description="Disease resistance R13L4/SHOC-2-like LRR" evidence="13">
    <location>
        <begin position="473"/>
        <end position="601"/>
    </location>
</feature>
<dbReference type="PANTHER" id="PTHR23155:SF1152">
    <property type="entry name" value="AAA+ ATPASE DOMAIN-CONTAINING PROTEIN"/>
    <property type="match status" value="1"/>
</dbReference>
<name>A0ABD2Z851_9GENT</name>
<feature type="domain" description="Disease resistance protein winged helix" evidence="12">
    <location>
        <begin position="329"/>
        <end position="399"/>
    </location>
</feature>
<dbReference type="InterPro" id="IPR032675">
    <property type="entry name" value="LRR_dom_sf"/>
</dbReference>
<comment type="subcellular location">
    <subcellularLocation>
        <location evidence="2">Cytoplasm</location>
    </subcellularLocation>
</comment>
<reference evidence="14 15" key="1">
    <citation type="submission" date="2024-11" db="EMBL/GenBank/DDBJ databases">
        <title>A near-complete genome assembly of Cinchona calisaya.</title>
        <authorList>
            <person name="Lian D.C."/>
            <person name="Zhao X.W."/>
            <person name="Wei L."/>
        </authorList>
    </citation>
    <scope>NUCLEOTIDE SEQUENCE [LARGE SCALE GENOMIC DNA]</scope>
    <source>
        <tissue evidence="14">Nenye</tissue>
    </source>
</reference>
<keyword evidence="5" id="KW-0433">Leucine-rich repeat</keyword>
<dbReference type="InterPro" id="IPR042197">
    <property type="entry name" value="Apaf_helical"/>
</dbReference>
<keyword evidence="7" id="KW-0677">Repeat</keyword>
<protein>
    <recommendedName>
        <fullName evidence="16">NB-ARC domain-containing protein</fullName>
    </recommendedName>
</protein>
<dbReference type="InterPro" id="IPR055414">
    <property type="entry name" value="LRR_R13L4/SHOC2-like"/>
</dbReference>
<dbReference type="Gene3D" id="3.40.50.300">
    <property type="entry name" value="P-loop containing nucleotide triphosphate hydrolases"/>
    <property type="match status" value="1"/>
</dbReference>
<dbReference type="Gene3D" id="1.10.8.430">
    <property type="entry name" value="Helical domain of apoptotic protease-activating factors"/>
    <property type="match status" value="1"/>
</dbReference>
<dbReference type="InterPro" id="IPR036388">
    <property type="entry name" value="WH-like_DNA-bd_sf"/>
</dbReference>
<evidence type="ECO:0000259" key="12">
    <source>
        <dbReference type="Pfam" id="PF23559"/>
    </source>
</evidence>
<evidence type="ECO:0000256" key="2">
    <source>
        <dbReference type="ARBA" id="ARBA00004496"/>
    </source>
</evidence>
<dbReference type="SUPFAM" id="SSF52540">
    <property type="entry name" value="P-loop containing nucleoside triphosphate hydrolases"/>
    <property type="match status" value="1"/>
</dbReference>
<evidence type="ECO:0000313" key="15">
    <source>
        <dbReference type="Proteomes" id="UP001630127"/>
    </source>
</evidence>
<dbReference type="GO" id="GO:0005737">
    <property type="term" value="C:cytoplasm"/>
    <property type="evidence" value="ECO:0007669"/>
    <property type="project" value="UniProtKB-SubCell"/>
</dbReference>
<dbReference type="FunFam" id="1.10.10.10:FF:000322">
    <property type="entry name" value="Probable disease resistance protein At1g63360"/>
    <property type="match status" value="1"/>
</dbReference>
<dbReference type="PRINTS" id="PR00364">
    <property type="entry name" value="DISEASERSIST"/>
</dbReference>
<dbReference type="SUPFAM" id="SSF52058">
    <property type="entry name" value="L domain-like"/>
    <property type="match status" value="1"/>
</dbReference>
<dbReference type="GO" id="GO:0005524">
    <property type="term" value="F:ATP binding"/>
    <property type="evidence" value="ECO:0007669"/>
    <property type="project" value="UniProtKB-KW"/>
</dbReference>
<keyword evidence="9" id="KW-0611">Plant defense</keyword>
<evidence type="ECO:0000256" key="6">
    <source>
        <dbReference type="ARBA" id="ARBA00022667"/>
    </source>
</evidence>
<dbReference type="EMBL" id="JBJUIK010000010">
    <property type="protein sequence ID" value="KAL3515654.1"/>
    <property type="molecule type" value="Genomic_DNA"/>
</dbReference>
<accession>A0ABD2Z851</accession>
<dbReference type="Gene3D" id="3.80.10.10">
    <property type="entry name" value="Ribonuclease Inhibitor"/>
    <property type="match status" value="1"/>
</dbReference>
<dbReference type="Gene3D" id="1.10.10.10">
    <property type="entry name" value="Winged helix-like DNA-binding domain superfamily/Winged helix DNA-binding domain"/>
    <property type="match status" value="1"/>
</dbReference>
<evidence type="ECO:0000256" key="7">
    <source>
        <dbReference type="ARBA" id="ARBA00022737"/>
    </source>
</evidence>
<keyword evidence="4" id="KW-0963">Cytoplasm</keyword>
<evidence type="ECO:0000313" key="14">
    <source>
        <dbReference type="EMBL" id="KAL3515654.1"/>
    </source>
</evidence>
<evidence type="ECO:0000256" key="3">
    <source>
        <dbReference type="ARBA" id="ARBA00008894"/>
    </source>
</evidence>
<dbReference type="AlphaFoldDB" id="A0ABD2Z851"/>
<dbReference type="Pfam" id="PF23598">
    <property type="entry name" value="LRR_14"/>
    <property type="match status" value="1"/>
</dbReference>
<dbReference type="Pfam" id="PF00931">
    <property type="entry name" value="NB-ARC"/>
    <property type="match status" value="1"/>
</dbReference>
<sequence>VAYKAELVIDSIVVGDKPECLDTIARDIKIMKIEALKIADNMLHGSEAQTVTKNSILIASEHSSPALNEIIVGLDDEVKKIIDRLTRCSKKLDIVSIVGMAGLGKTTLANKVYNHPSISCHFHVRVWCCVSQVHSRHGLLTQILCSIASESPDQYQKKNEDDLAEQLYKHLKRNRYVIVLDDVWDIDAWSSIETSFPDDANGSRILMTCRSHKLPLQIKLDSEPHPLRHLSDEESWELMQRWIFGQMGCPPALNGVGMQIAKKCKGLPLTVVVVAGILASTEQDSWEEVANGLSSRTVVETEHCMNTIGLSYKYLPDYLKPCLLYFSAFEEDQEIPVRQLKLLWISEGFVQKTHQIKNVEDVADNYLMDLIHRSLVMVSQERSLGGVKACRIHDLVHEFCVVKAKEDSFLQIVPASNGLFPFSQLHSSHRLCIQFNRLEELNPSRLFFPHLRSLFYPFQRYWEYSCIFGIFRICKLLRVLDLGRVDLDGNFPRELELLVHLRYLVITSQLESIPSAIANLSRLETFIIRDGGRVRLPNTIWTMKKLRHLYAGEGFILPIENLDASPNLYHLESLTLANDASSESLQKILIKLPSIRRLKCFDFRLGYTIVLDSLSRLESLTVGCSLSDFSFP</sequence>
<dbReference type="InterPro" id="IPR027417">
    <property type="entry name" value="P-loop_NTPase"/>
</dbReference>
<evidence type="ECO:0000256" key="9">
    <source>
        <dbReference type="ARBA" id="ARBA00022821"/>
    </source>
</evidence>
<keyword evidence="15" id="KW-1185">Reference proteome</keyword>
<dbReference type="InterPro" id="IPR044974">
    <property type="entry name" value="Disease_R_plants"/>
</dbReference>
<keyword evidence="6" id="KW-0381">Hypersensitive response</keyword>
<evidence type="ECO:0000256" key="4">
    <source>
        <dbReference type="ARBA" id="ARBA00022490"/>
    </source>
</evidence>
<organism evidence="14 15">
    <name type="scientific">Cinchona calisaya</name>
    <dbReference type="NCBI Taxonomy" id="153742"/>
    <lineage>
        <taxon>Eukaryota</taxon>
        <taxon>Viridiplantae</taxon>
        <taxon>Streptophyta</taxon>
        <taxon>Embryophyta</taxon>
        <taxon>Tracheophyta</taxon>
        <taxon>Spermatophyta</taxon>
        <taxon>Magnoliopsida</taxon>
        <taxon>eudicotyledons</taxon>
        <taxon>Gunneridae</taxon>
        <taxon>Pentapetalae</taxon>
        <taxon>asterids</taxon>
        <taxon>lamiids</taxon>
        <taxon>Gentianales</taxon>
        <taxon>Rubiaceae</taxon>
        <taxon>Cinchonoideae</taxon>
        <taxon>Cinchoneae</taxon>
        <taxon>Cinchona</taxon>
    </lineage>
</organism>
<evidence type="ECO:0000259" key="13">
    <source>
        <dbReference type="Pfam" id="PF23598"/>
    </source>
</evidence>
<keyword evidence="8" id="KW-0547">Nucleotide-binding</keyword>
<dbReference type="Pfam" id="PF23559">
    <property type="entry name" value="WHD_DRP"/>
    <property type="match status" value="1"/>
</dbReference>
<evidence type="ECO:0008006" key="16">
    <source>
        <dbReference type="Google" id="ProtNLM"/>
    </source>
</evidence>
<keyword evidence="10" id="KW-0067">ATP-binding</keyword>
<comment type="caution">
    <text evidence="14">The sequence shown here is derived from an EMBL/GenBank/DDBJ whole genome shotgun (WGS) entry which is preliminary data.</text>
</comment>
<feature type="domain" description="NB-ARC" evidence="11">
    <location>
        <begin position="75"/>
        <end position="244"/>
    </location>
</feature>
<dbReference type="InterPro" id="IPR058922">
    <property type="entry name" value="WHD_DRP"/>
</dbReference>
<evidence type="ECO:0000256" key="5">
    <source>
        <dbReference type="ARBA" id="ARBA00022614"/>
    </source>
</evidence>
<dbReference type="InterPro" id="IPR002182">
    <property type="entry name" value="NB-ARC"/>
</dbReference>
<dbReference type="GO" id="GO:0009626">
    <property type="term" value="P:plant-type hypersensitive response"/>
    <property type="evidence" value="ECO:0007669"/>
    <property type="project" value="UniProtKB-KW"/>
</dbReference>
<evidence type="ECO:0000256" key="8">
    <source>
        <dbReference type="ARBA" id="ARBA00022741"/>
    </source>
</evidence>